<sequence length="318" mass="36123">MEAKEMTVADLNLVFGKAEEPLLKHIDDIFLPALTSGIDRVANDNTRYIFEQVCLAELNGEYVVQGILIKDTTLDIMSEYSEINGLQKTDKHFKAAPYSVFIIYLKNHRMVLVKNQSGSPNIRTFTACLRDVLKEYVSRENDRRRSEELPLLPHQRLNIAGIKTAENVKETLKNVEKIKEITFQFYPLNGEWDYEPVFGGIDQMRKNMGVKKGKMVFGSPGSIEGVAEAIENTEGLAKTKLKVVYKDDLSLQGKSKRIGTIKDDEISDISHIDVENELNEAFQEIAEYKKNVRALNVESKNGILLYEEFAKKKKGVNK</sequence>
<keyword evidence="1" id="KW-0175">Coiled coil</keyword>
<feature type="coiled-coil region" evidence="1">
    <location>
        <begin position="271"/>
        <end position="298"/>
    </location>
</feature>
<name>A0A8S5P2U7_9CAUD</name>
<protein>
    <submittedName>
        <fullName evidence="2">Uncharacterized protein</fullName>
    </submittedName>
</protein>
<evidence type="ECO:0000256" key="1">
    <source>
        <dbReference type="SAM" id="Coils"/>
    </source>
</evidence>
<accession>A0A8S5P2U7</accession>
<reference evidence="2" key="1">
    <citation type="journal article" date="2021" name="Proc. Natl. Acad. Sci. U.S.A.">
        <title>A Catalog of Tens of Thousands of Viruses from Human Metagenomes Reveals Hidden Associations with Chronic Diseases.</title>
        <authorList>
            <person name="Tisza M.J."/>
            <person name="Buck C.B."/>
        </authorList>
    </citation>
    <scope>NUCLEOTIDE SEQUENCE</scope>
    <source>
        <strain evidence="2">CtH3Y19</strain>
    </source>
</reference>
<proteinExistence type="predicted"/>
<evidence type="ECO:0000313" key="2">
    <source>
        <dbReference type="EMBL" id="DAE00745.1"/>
    </source>
</evidence>
<organism evidence="2">
    <name type="scientific">Siphoviridae sp. ctH3Y19</name>
    <dbReference type="NCBI Taxonomy" id="2825419"/>
    <lineage>
        <taxon>Viruses</taxon>
        <taxon>Duplodnaviria</taxon>
        <taxon>Heunggongvirae</taxon>
        <taxon>Uroviricota</taxon>
        <taxon>Caudoviricetes</taxon>
    </lineage>
</organism>
<dbReference type="EMBL" id="BK015309">
    <property type="protein sequence ID" value="DAE00745.1"/>
    <property type="molecule type" value="Genomic_DNA"/>
</dbReference>